<dbReference type="InterPro" id="IPR002792">
    <property type="entry name" value="TRAM_dom"/>
</dbReference>
<feature type="active site" evidence="2">
    <location>
        <position position="407"/>
    </location>
</feature>
<dbReference type="PROSITE" id="PS01230">
    <property type="entry name" value="TRMA_1"/>
    <property type="match status" value="1"/>
</dbReference>
<dbReference type="Pfam" id="PF05958">
    <property type="entry name" value="tRNA_U5-meth_tr"/>
    <property type="match status" value="1"/>
</dbReference>
<dbReference type="CDD" id="cd02440">
    <property type="entry name" value="AdoMet_MTases"/>
    <property type="match status" value="1"/>
</dbReference>
<keyword evidence="4" id="KW-1185">Reference proteome</keyword>
<keyword evidence="1 3" id="KW-0489">Methyltransferase</keyword>
<dbReference type="InterPro" id="IPR012340">
    <property type="entry name" value="NA-bd_OB-fold"/>
</dbReference>
<dbReference type="PROSITE" id="PS50926">
    <property type="entry name" value="TRAM"/>
    <property type="match status" value="1"/>
</dbReference>
<dbReference type="RefSeq" id="WP_044824120.1">
    <property type="nucleotide sequence ID" value="NZ_CP009687.1"/>
</dbReference>
<organism evidence="3 4">
    <name type="scientific">Clostridium aceticum</name>
    <dbReference type="NCBI Taxonomy" id="84022"/>
    <lineage>
        <taxon>Bacteria</taxon>
        <taxon>Bacillati</taxon>
        <taxon>Bacillota</taxon>
        <taxon>Clostridia</taxon>
        <taxon>Eubacteriales</taxon>
        <taxon>Clostridiaceae</taxon>
        <taxon>Clostridium</taxon>
    </lineage>
</organism>
<reference evidence="3 4" key="1">
    <citation type="submission" date="2014-10" db="EMBL/GenBank/DDBJ databases">
        <title>Genome sequence of Clostridium aceticum DSM 1496.</title>
        <authorList>
            <person name="Poehlein A."/>
            <person name="Schiel-Bengelsdorf B."/>
            <person name="Gottschalk G."/>
            <person name="Duerre P."/>
            <person name="Daniel R."/>
        </authorList>
    </citation>
    <scope>NUCLEOTIDE SEQUENCE [LARGE SCALE GENOMIC DNA]</scope>
    <source>
        <strain evidence="3 4">DSM 1496</strain>
    </source>
</reference>
<dbReference type="Gene3D" id="3.40.50.150">
    <property type="entry name" value="Vaccinia Virus protein VP39"/>
    <property type="match status" value="1"/>
</dbReference>
<dbReference type="InterPro" id="IPR030391">
    <property type="entry name" value="MeTrfase_TrmA_CS"/>
</dbReference>
<feature type="binding site" evidence="1">
    <location>
        <position position="380"/>
    </location>
    <ligand>
        <name>S-adenosyl-L-methionine</name>
        <dbReference type="ChEBI" id="CHEBI:59789"/>
    </ligand>
</feature>
<dbReference type="GO" id="GO:0070041">
    <property type="term" value="F:rRNA (uridine-C5-)-methyltransferase activity"/>
    <property type="evidence" value="ECO:0007669"/>
    <property type="project" value="TreeGrafter"/>
</dbReference>
<keyword evidence="1" id="KW-0949">S-adenosyl-L-methionine</keyword>
<dbReference type="GO" id="GO:0070475">
    <property type="term" value="P:rRNA base methylation"/>
    <property type="evidence" value="ECO:0007669"/>
    <property type="project" value="TreeGrafter"/>
</dbReference>
<dbReference type="OrthoDB" id="9804590at2"/>
<evidence type="ECO:0000313" key="3">
    <source>
        <dbReference type="EMBL" id="AKL96667.1"/>
    </source>
</evidence>
<dbReference type="PANTHER" id="PTHR11061">
    <property type="entry name" value="RNA M5U METHYLTRANSFERASE"/>
    <property type="match status" value="1"/>
</dbReference>
<accession>A0A0D8IAX8</accession>
<dbReference type="SUPFAM" id="SSF53335">
    <property type="entry name" value="S-adenosyl-L-methionine-dependent methyltransferases"/>
    <property type="match status" value="1"/>
</dbReference>
<dbReference type="EMBL" id="CP009687">
    <property type="protein sequence ID" value="AKL96667.1"/>
    <property type="molecule type" value="Genomic_DNA"/>
</dbReference>
<dbReference type="KEGG" id="cace:CACET_c32230"/>
<dbReference type="SUPFAM" id="SSF50249">
    <property type="entry name" value="Nucleic acid-binding proteins"/>
    <property type="match status" value="1"/>
</dbReference>
<dbReference type="PROSITE" id="PS01231">
    <property type="entry name" value="TRMA_2"/>
    <property type="match status" value="1"/>
</dbReference>
<dbReference type="STRING" id="84022.CACET_c32230"/>
<dbReference type="FunFam" id="2.40.50.1070:FF:000003">
    <property type="entry name" value="23S rRNA (Uracil-5-)-methyltransferase RumA"/>
    <property type="match status" value="1"/>
</dbReference>
<dbReference type="PANTHER" id="PTHR11061:SF30">
    <property type="entry name" value="TRNA (URACIL(54)-C(5))-METHYLTRANSFERASE"/>
    <property type="match status" value="1"/>
</dbReference>
<dbReference type="NCBIfam" id="TIGR00479">
    <property type="entry name" value="rumA"/>
    <property type="match status" value="1"/>
</dbReference>
<dbReference type="PATRIC" id="fig|84022.6.peg.3295"/>
<feature type="binding site" evidence="1">
    <location>
        <position position="332"/>
    </location>
    <ligand>
        <name>S-adenosyl-L-methionine</name>
        <dbReference type="ChEBI" id="CHEBI:59789"/>
    </ligand>
</feature>
<dbReference type="Gene3D" id="2.40.50.140">
    <property type="entry name" value="Nucleic acid-binding proteins"/>
    <property type="match status" value="1"/>
</dbReference>
<sequence>MLQKNSIYTVEIEDIGHTGEGVGRIEGFTVFVEGGIPGDIVKIKLKTLKKNYGMGRIIQMLQPSKDRIEPPCSLASTCGGCQIMHMDYKKQLAIKGNRVKEILERIGKVETVVHPTIGMENPYEYRNKSQFPVGMMKGKAILGFYKKGSHDIVATDYCHIQAPINKEVIEVMKEYIEAYKITVYDEKSKKGLIRHVVTKVGFETGEVMVVIITNGKDLPLKDRLVEMLQKKVKGLKSIVQNINNKDTNVIFGRETITIYGEDKIVDYIGDLKFHISAQSFFQVNPTQTKVLYEKALAYADLTGEENVFDIYCGIGTISLFLAKKAKKVVGVEVVDAAIKDAKENARINDINNTEFYVGEAEVVIPELYEKGLKADIVVVDPPRKGCEEKVLETIVKMNPRRVVYVSCNPASLARDLAYLEEKGYKTVEVQPVDMFPHTAHVESVCKLSRNSNGLKE</sequence>
<protein>
    <submittedName>
        <fullName evidence="3">23S rRNA (Uracil-5-)-methyltransferase RumA</fullName>
        <ecNumber evidence="3">2.1.1.-</ecNumber>
    </submittedName>
</protein>
<dbReference type="InterPro" id="IPR030390">
    <property type="entry name" value="MeTrfase_TrmA_AS"/>
</dbReference>
<dbReference type="Pfam" id="PF01938">
    <property type="entry name" value="TRAM"/>
    <property type="match status" value="1"/>
</dbReference>
<keyword evidence="1 3" id="KW-0808">Transferase</keyword>
<feature type="binding site" evidence="1">
    <location>
        <position position="311"/>
    </location>
    <ligand>
        <name>S-adenosyl-L-methionine</name>
        <dbReference type="ChEBI" id="CHEBI:59789"/>
    </ligand>
</feature>
<dbReference type="FunFam" id="3.40.50.150:FF:000009">
    <property type="entry name" value="23S rRNA (Uracil(1939)-C(5))-methyltransferase RlmD"/>
    <property type="match status" value="1"/>
</dbReference>
<dbReference type="AlphaFoldDB" id="A0A0D8IAX8"/>
<name>A0A0D8IAX8_9CLOT</name>
<evidence type="ECO:0000313" key="4">
    <source>
        <dbReference type="Proteomes" id="UP000035704"/>
    </source>
</evidence>
<dbReference type="PROSITE" id="PS51687">
    <property type="entry name" value="SAM_MT_RNA_M5U"/>
    <property type="match status" value="1"/>
</dbReference>
<dbReference type="FunFam" id="2.40.50.140:FF:000097">
    <property type="entry name" value="23S rRNA (uracil(1939)-C(5))-methyltransferase RlmD"/>
    <property type="match status" value="1"/>
</dbReference>
<proteinExistence type="inferred from homology"/>
<evidence type="ECO:0000256" key="2">
    <source>
        <dbReference type="PROSITE-ProRule" id="PRU10015"/>
    </source>
</evidence>
<feature type="binding site" evidence="1">
    <location>
        <position position="282"/>
    </location>
    <ligand>
        <name>S-adenosyl-L-methionine</name>
        <dbReference type="ChEBI" id="CHEBI:59789"/>
    </ligand>
</feature>
<dbReference type="InterPro" id="IPR010280">
    <property type="entry name" value="U5_MeTrfase_fam"/>
</dbReference>
<evidence type="ECO:0000256" key="1">
    <source>
        <dbReference type="PROSITE-ProRule" id="PRU01024"/>
    </source>
</evidence>
<gene>
    <name evidence="3" type="primary">rumA2</name>
    <name evidence="3" type="ORF">CACET_c32230</name>
</gene>
<comment type="similarity">
    <text evidence="1">Belongs to the class I-like SAM-binding methyltransferase superfamily. RNA M5U methyltransferase family.</text>
</comment>
<dbReference type="Proteomes" id="UP000035704">
    <property type="component" value="Chromosome"/>
</dbReference>
<dbReference type="InterPro" id="IPR029063">
    <property type="entry name" value="SAM-dependent_MTases_sf"/>
</dbReference>
<dbReference type="EC" id="2.1.1.-" evidence="3"/>
<feature type="active site" description="Nucleophile" evidence="1">
    <location>
        <position position="407"/>
    </location>
</feature>
<dbReference type="Gene3D" id="2.40.50.1070">
    <property type="match status" value="1"/>
</dbReference>